<feature type="transmembrane region" description="Helical" evidence="1">
    <location>
        <begin position="147"/>
        <end position="170"/>
    </location>
</feature>
<dbReference type="InterPro" id="IPR019430">
    <property type="entry name" value="7TM_GPCR_serpentine_rcpt_Srx"/>
</dbReference>
<keyword evidence="1" id="KW-0812">Transmembrane</keyword>
<dbReference type="SUPFAM" id="SSF81321">
    <property type="entry name" value="Family A G protein-coupled receptor-like"/>
    <property type="match status" value="1"/>
</dbReference>
<keyword evidence="3" id="KW-1185">Reference proteome</keyword>
<dbReference type="Gene3D" id="1.20.1070.10">
    <property type="entry name" value="Rhodopsin 7-helix transmembrane proteins"/>
    <property type="match status" value="1"/>
</dbReference>
<reference evidence="4" key="1">
    <citation type="submission" date="2022-11" db="UniProtKB">
        <authorList>
            <consortium name="WormBaseParasite"/>
        </authorList>
    </citation>
    <scope>IDENTIFICATION</scope>
</reference>
<evidence type="ECO:0000256" key="1">
    <source>
        <dbReference type="SAM" id="Phobius"/>
    </source>
</evidence>
<protein>
    <submittedName>
        <fullName evidence="4">7TM GPCR serpentine receptor class x (Srx) domain-containing protein</fullName>
    </submittedName>
</protein>
<feature type="domain" description="7TM GPCR serpentine receptor class x (Srx)" evidence="2">
    <location>
        <begin position="15"/>
        <end position="199"/>
    </location>
</feature>
<organism evidence="3 4">
    <name type="scientific">Ditylenchus dipsaci</name>
    <dbReference type="NCBI Taxonomy" id="166011"/>
    <lineage>
        <taxon>Eukaryota</taxon>
        <taxon>Metazoa</taxon>
        <taxon>Ecdysozoa</taxon>
        <taxon>Nematoda</taxon>
        <taxon>Chromadorea</taxon>
        <taxon>Rhabditida</taxon>
        <taxon>Tylenchina</taxon>
        <taxon>Tylenchomorpha</taxon>
        <taxon>Sphaerularioidea</taxon>
        <taxon>Anguinidae</taxon>
        <taxon>Anguininae</taxon>
        <taxon>Ditylenchus</taxon>
    </lineage>
</organism>
<name>A0A915DRK1_9BILA</name>
<keyword evidence="1" id="KW-0472">Membrane</keyword>
<accession>A0A915DRK1</accession>
<evidence type="ECO:0000313" key="4">
    <source>
        <dbReference type="WBParaSite" id="jg22137"/>
    </source>
</evidence>
<sequence>MNTEKNAKLKLKDQQGFVNVTQLLEFVWLFLEILFNYILPVPARFSILVLRFLAYCSHLHALLIATNRAHAFFSPTTYKNVWTKRFTIMSCLTCWSLSFSFAFFSVFIIKVNPLFFKGHSIDFFSLQDFTAYLTPLEGVANQYFISVYMYTIFPLTAFLIYSVTLVKLLWEKWLKRNTKLSNQMREQLNRRCQLLLPCFFSFLPGILTQLQGYIRSVPPPFGYIYSAFLVMSLCAVEPFVLLGSSKVIRQNFPFSSNLKKRKESKVTVLVTL</sequence>
<dbReference type="Proteomes" id="UP000887574">
    <property type="component" value="Unplaced"/>
</dbReference>
<dbReference type="AlphaFoldDB" id="A0A915DRK1"/>
<feature type="transmembrane region" description="Helical" evidence="1">
    <location>
        <begin position="222"/>
        <end position="242"/>
    </location>
</feature>
<proteinExistence type="predicted"/>
<feature type="transmembrane region" description="Helical" evidence="1">
    <location>
        <begin position="20"/>
        <end position="39"/>
    </location>
</feature>
<evidence type="ECO:0000259" key="2">
    <source>
        <dbReference type="Pfam" id="PF10328"/>
    </source>
</evidence>
<evidence type="ECO:0000313" key="3">
    <source>
        <dbReference type="Proteomes" id="UP000887574"/>
    </source>
</evidence>
<feature type="transmembrane region" description="Helical" evidence="1">
    <location>
        <begin position="86"/>
        <end position="109"/>
    </location>
</feature>
<dbReference type="Pfam" id="PF10328">
    <property type="entry name" value="7TM_GPCR_Srx"/>
    <property type="match status" value="1"/>
</dbReference>
<feature type="transmembrane region" description="Helical" evidence="1">
    <location>
        <begin position="191"/>
        <end position="210"/>
    </location>
</feature>
<keyword evidence="1" id="KW-1133">Transmembrane helix</keyword>
<dbReference type="WBParaSite" id="jg22137">
    <property type="protein sequence ID" value="jg22137"/>
    <property type="gene ID" value="jg22137"/>
</dbReference>
<feature type="transmembrane region" description="Helical" evidence="1">
    <location>
        <begin position="45"/>
        <end position="65"/>
    </location>
</feature>